<dbReference type="InterPro" id="IPR023772">
    <property type="entry name" value="DNA-bd_HTH_TetR-type_CS"/>
</dbReference>
<gene>
    <name evidence="4" type="ORF">KV113_15655</name>
</gene>
<accession>A0ABU5XYD5</accession>
<dbReference type="InterPro" id="IPR050109">
    <property type="entry name" value="HTH-type_TetR-like_transc_reg"/>
</dbReference>
<dbReference type="PROSITE" id="PS01081">
    <property type="entry name" value="HTH_TETR_1"/>
    <property type="match status" value="1"/>
</dbReference>
<dbReference type="PROSITE" id="PS50977">
    <property type="entry name" value="HTH_TETR_2"/>
    <property type="match status" value="1"/>
</dbReference>
<keyword evidence="1 2" id="KW-0238">DNA-binding</keyword>
<evidence type="ECO:0000256" key="1">
    <source>
        <dbReference type="ARBA" id="ARBA00023125"/>
    </source>
</evidence>
<evidence type="ECO:0000313" key="4">
    <source>
        <dbReference type="EMBL" id="MEB3032987.1"/>
    </source>
</evidence>
<dbReference type="Gene3D" id="1.10.357.10">
    <property type="entry name" value="Tetracycline Repressor, domain 2"/>
    <property type="match status" value="1"/>
</dbReference>
<dbReference type="Pfam" id="PF00440">
    <property type="entry name" value="TetR_N"/>
    <property type="match status" value="1"/>
</dbReference>
<name>A0ABU5XYD5_9MYCO</name>
<dbReference type="SUPFAM" id="SSF46689">
    <property type="entry name" value="Homeodomain-like"/>
    <property type="match status" value="1"/>
</dbReference>
<comment type="caution">
    <text evidence="4">The sequence shown here is derived from an EMBL/GenBank/DDBJ whole genome shotgun (WGS) entry which is preliminary data.</text>
</comment>
<proteinExistence type="predicted"/>
<dbReference type="Proteomes" id="UP001298593">
    <property type="component" value="Unassembled WGS sequence"/>
</dbReference>
<dbReference type="PANTHER" id="PTHR30055">
    <property type="entry name" value="HTH-TYPE TRANSCRIPTIONAL REGULATOR RUTR"/>
    <property type="match status" value="1"/>
</dbReference>
<evidence type="ECO:0000313" key="5">
    <source>
        <dbReference type="Proteomes" id="UP001298593"/>
    </source>
</evidence>
<evidence type="ECO:0000256" key="2">
    <source>
        <dbReference type="PROSITE-ProRule" id="PRU00335"/>
    </source>
</evidence>
<feature type="domain" description="HTH tetR-type" evidence="3">
    <location>
        <begin position="6"/>
        <end position="66"/>
    </location>
</feature>
<dbReference type="RefSeq" id="WP_224976788.1">
    <property type="nucleotide sequence ID" value="NZ_JAYJJU010000015.1"/>
</dbReference>
<dbReference type="InterPro" id="IPR001647">
    <property type="entry name" value="HTH_TetR"/>
</dbReference>
<dbReference type="PANTHER" id="PTHR30055:SF235">
    <property type="entry name" value="TRANSCRIPTIONAL REGULATORY PROTEIN"/>
    <property type="match status" value="1"/>
</dbReference>
<evidence type="ECO:0000259" key="3">
    <source>
        <dbReference type="PROSITE" id="PS50977"/>
    </source>
</evidence>
<organism evidence="4 5">
    <name type="scientific">[Mycobacterium] nativiensis</name>
    <dbReference type="NCBI Taxonomy" id="2855503"/>
    <lineage>
        <taxon>Bacteria</taxon>
        <taxon>Bacillati</taxon>
        <taxon>Actinomycetota</taxon>
        <taxon>Actinomycetes</taxon>
        <taxon>Mycobacteriales</taxon>
        <taxon>Mycobacteriaceae</taxon>
        <taxon>Mycolicibacter</taxon>
    </lineage>
</organism>
<dbReference type="PRINTS" id="PR00455">
    <property type="entry name" value="HTHTETR"/>
</dbReference>
<sequence>MTRTETSTREHLLNVTERLLLESGYEAVSVRAVCAAAGVNPAAVHYHFGSKVDLVTALLETRLGPLWADALPEVTADCAMSIDTAVRIVVDPIATLAADPAGRLYLHLLARLLLARNEVAWTKRWFTVTPWARILSAQVAGLSERDAVHRWMLAFELIFVQFGDPLAGDRRLTDEKVQNLRDFVAAGLSAPVACS</sequence>
<reference evidence="4 5" key="1">
    <citation type="submission" date="2023-12" db="EMBL/GenBank/DDBJ databases">
        <title>Description of new species of Mycobacterium terrae complex isolated from sewage at the Sao Paulo Zoological Park Foundation in Brazil.</title>
        <authorList>
            <person name="Romagnoli C.L."/>
            <person name="Conceicao E.C."/>
            <person name="Machado E."/>
            <person name="Barreto L.B.P.F."/>
            <person name="Sharma A."/>
            <person name="Silva N.M."/>
            <person name="Marques L.E."/>
            <person name="Juliana M.A."/>
            <person name="Lourenco M.C.S."/>
            <person name="Digiampietri L.A."/>
            <person name="Suffys P.N."/>
            <person name="Viana-Niero C."/>
        </authorList>
    </citation>
    <scope>NUCLEOTIDE SEQUENCE [LARGE SCALE GENOMIC DNA]</scope>
    <source>
        <strain evidence="4 5">MYC340</strain>
    </source>
</reference>
<protein>
    <submittedName>
        <fullName evidence="4">TetR/AcrR family transcriptional regulator</fullName>
    </submittedName>
</protein>
<dbReference type="EMBL" id="JAYJJU010000015">
    <property type="protein sequence ID" value="MEB3032987.1"/>
    <property type="molecule type" value="Genomic_DNA"/>
</dbReference>
<dbReference type="InterPro" id="IPR009057">
    <property type="entry name" value="Homeodomain-like_sf"/>
</dbReference>
<keyword evidence="5" id="KW-1185">Reference proteome</keyword>
<feature type="DNA-binding region" description="H-T-H motif" evidence="2">
    <location>
        <begin position="29"/>
        <end position="48"/>
    </location>
</feature>